<dbReference type="EMBL" id="QGNW01000002">
    <property type="protein sequence ID" value="RVX22717.1"/>
    <property type="molecule type" value="Genomic_DNA"/>
</dbReference>
<organism evidence="3 4">
    <name type="scientific">Vitis vinifera</name>
    <name type="common">Grape</name>
    <dbReference type="NCBI Taxonomy" id="29760"/>
    <lineage>
        <taxon>Eukaryota</taxon>
        <taxon>Viridiplantae</taxon>
        <taxon>Streptophyta</taxon>
        <taxon>Embryophyta</taxon>
        <taxon>Tracheophyta</taxon>
        <taxon>Spermatophyta</taxon>
        <taxon>Magnoliopsida</taxon>
        <taxon>eudicotyledons</taxon>
        <taxon>Gunneridae</taxon>
        <taxon>Pentapetalae</taxon>
        <taxon>rosids</taxon>
        <taxon>Vitales</taxon>
        <taxon>Vitaceae</taxon>
        <taxon>Viteae</taxon>
        <taxon>Vitis</taxon>
    </lineage>
</organism>
<evidence type="ECO:0000313" key="3">
    <source>
        <dbReference type="EMBL" id="RVX22717.1"/>
    </source>
</evidence>
<proteinExistence type="inferred from homology"/>
<keyword evidence="1" id="KW-0862">Zinc</keyword>
<comment type="caution">
    <text evidence="3">The sequence shown here is derived from an EMBL/GenBank/DDBJ whole genome shotgun (WGS) entry which is preliminary data.</text>
</comment>
<comment type="pathway">
    <text evidence="1">Protein modification; protein ubiquitination.</text>
</comment>
<gene>
    <name evidence="3" type="primary">VvCHDp000053_3</name>
    <name evidence="3" type="ORF">CK203_008315</name>
</gene>
<evidence type="ECO:0000313" key="4">
    <source>
        <dbReference type="Proteomes" id="UP000288805"/>
    </source>
</evidence>
<evidence type="ECO:0000256" key="2">
    <source>
        <dbReference type="SAM" id="MobiDB-lite"/>
    </source>
</evidence>
<comment type="similarity">
    <text evidence="1">Belongs to the LTN1 family.</text>
</comment>
<dbReference type="GO" id="GO:0016567">
    <property type="term" value="P:protein ubiquitination"/>
    <property type="evidence" value="ECO:0007669"/>
    <property type="project" value="UniProtKB-UniPathway"/>
</dbReference>
<keyword evidence="1" id="KW-0863">Zinc-finger</keyword>
<comment type="catalytic activity">
    <reaction evidence="1">
        <text>S-ubiquitinyl-[E2 ubiquitin-conjugating enzyme]-L-cysteine + [acceptor protein]-L-lysine = [E2 ubiquitin-conjugating enzyme]-L-cysteine + N(6)-ubiquitinyl-[acceptor protein]-L-lysine.</text>
        <dbReference type="EC" id="2.3.2.27"/>
    </reaction>
</comment>
<dbReference type="InterPro" id="IPR039795">
    <property type="entry name" value="LTN1/Rkr1"/>
</dbReference>
<accession>A0A438KNE0</accession>
<reference evidence="3 4" key="1">
    <citation type="journal article" date="2018" name="PLoS Genet.">
        <title>Population sequencing reveals clonal diversity and ancestral inbreeding in the grapevine cultivar Chardonnay.</title>
        <authorList>
            <person name="Roach M.J."/>
            <person name="Johnson D.L."/>
            <person name="Bohlmann J."/>
            <person name="van Vuuren H.J."/>
            <person name="Jones S.J."/>
            <person name="Pretorius I.S."/>
            <person name="Schmidt S.A."/>
            <person name="Borneman A.R."/>
        </authorList>
    </citation>
    <scope>NUCLEOTIDE SEQUENCE [LARGE SCALE GENOMIC DNA]</scope>
    <source>
        <strain evidence="4">cv. Chardonnay</strain>
        <tissue evidence="3">Leaf</tissue>
    </source>
</reference>
<keyword evidence="1" id="KW-0479">Metal-binding</keyword>
<feature type="compositionally biased region" description="Basic and acidic residues" evidence="2">
    <location>
        <begin position="1"/>
        <end position="10"/>
    </location>
</feature>
<sequence length="98" mass="10380">MGRQKGEGARSKSRPSSSSLAASLLPSGTAAVGFGGYVGSSRLDSSLASEEFSDIDSEMAQQLKRLARKDPTTKGNRLCDRGLEECSSELHVERTCAI</sequence>
<name>A0A438KNE0_VITVI</name>
<dbReference type="GO" id="GO:0061630">
    <property type="term" value="F:ubiquitin protein ligase activity"/>
    <property type="evidence" value="ECO:0007669"/>
    <property type="project" value="UniProtKB-UniRule"/>
</dbReference>
<protein>
    <recommendedName>
        <fullName evidence="1">E3 ubiquitin-protein ligase listerin</fullName>
        <ecNumber evidence="1">2.3.2.27</ecNumber>
    </recommendedName>
    <alternativeName>
        <fullName evidence="1">RING-type E3 ubiquitin transferase listerin</fullName>
    </alternativeName>
</protein>
<dbReference type="UniPathway" id="UPA00143"/>
<dbReference type="PANTHER" id="PTHR12389:SF0">
    <property type="entry name" value="E3 UBIQUITIN-PROTEIN LIGASE LISTERIN"/>
    <property type="match status" value="1"/>
</dbReference>
<comment type="subunit">
    <text evidence="1">Component of the ribosome quality control complex (RQC).</text>
</comment>
<dbReference type="PANTHER" id="PTHR12389">
    <property type="entry name" value="ZINC FINGER PROTEIN 294"/>
    <property type="match status" value="1"/>
</dbReference>
<feature type="region of interest" description="Disordered" evidence="2">
    <location>
        <begin position="1"/>
        <end position="22"/>
    </location>
</feature>
<evidence type="ECO:0000256" key="1">
    <source>
        <dbReference type="RuleBase" id="RU367090"/>
    </source>
</evidence>
<dbReference type="Proteomes" id="UP000288805">
    <property type="component" value="Unassembled WGS sequence"/>
</dbReference>
<dbReference type="AlphaFoldDB" id="A0A438KNE0"/>
<dbReference type="GO" id="GO:1990116">
    <property type="term" value="P:ribosome-associated ubiquitin-dependent protein catabolic process"/>
    <property type="evidence" value="ECO:0007669"/>
    <property type="project" value="UniProtKB-UniRule"/>
</dbReference>
<dbReference type="GO" id="GO:0072344">
    <property type="term" value="P:rescue of stalled ribosome"/>
    <property type="evidence" value="ECO:0007669"/>
    <property type="project" value="UniProtKB-UniRule"/>
</dbReference>
<dbReference type="EC" id="2.3.2.27" evidence="1"/>
<dbReference type="GO" id="GO:0005829">
    <property type="term" value="C:cytosol"/>
    <property type="evidence" value="ECO:0007669"/>
    <property type="project" value="UniProtKB-UniRule"/>
</dbReference>
<keyword evidence="1" id="KW-0833">Ubl conjugation pathway</keyword>
<dbReference type="GO" id="GO:1990112">
    <property type="term" value="C:RQC complex"/>
    <property type="evidence" value="ECO:0007669"/>
    <property type="project" value="UniProtKB-UniRule"/>
</dbReference>
<keyword evidence="1" id="KW-0808">Transferase</keyword>
<comment type="function">
    <text evidence="1">E3 ubiquitin-protein ligase. Component of the ribosome quality control complex (RQC), a ribosome-associated complex that mediates ubiquitination and extraction of incompletely synthesized nascent chains for proteasomal degradation.</text>
</comment>
<dbReference type="GO" id="GO:0008270">
    <property type="term" value="F:zinc ion binding"/>
    <property type="evidence" value="ECO:0007669"/>
    <property type="project" value="UniProtKB-KW"/>
</dbReference>